<dbReference type="Pfam" id="PF14100">
    <property type="entry name" value="DUF6807"/>
    <property type="match status" value="1"/>
</dbReference>
<feature type="signal peptide" evidence="1">
    <location>
        <begin position="1"/>
        <end position="22"/>
    </location>
</feature>
<name>I3ZE20_TERRK</name>
<dbReference type="HOGENOM" id="CLU_058817_0_0_0"/>
<dbReference type="Proteomes" id="UP000006056">
    <property type="component" value="Chromosome"/>
</dbReference>
<gene>
    <name evidence="2" type="ordered locus">Terro_1177</name>
</gene>
<accession>I3ZE20</accession>
<dbReference type="InterPro" id="IPR029475">
    <property type="entry name" value="DUF6807"/>
</dbReference>
<protein>
    <recommendedName>
        <fullName evidence="4">Methane oxygenase PmoA</fullName>
    </recommendedName>
</protein>
<dbReference type="AlphaFoldDB" id="I3ZE20"/>
<keyword evidence="3" id="KW-1185">Reference proteome</keyword>
<evidence type="ECO:0000313" key="3">
    <source>
        <dbReference type="Proteomes" id="UP000006056"/>
    </source>
</evidence>
<reference evidence="2 3" key="1">
    <citation type="submission" date="2012-06" db="EMBL/GenBank/DDBJ databases">
        <title>Complete genome of Terriglobus roseus DSM 18391.</title>
        <authorList>
            <consortium name="US DOE Joint Genome Institute (JGI-PGF)"/>
            <person name="Lucas S."/>
            <person name="Copeland A."/>
            <person name="Lapidus A."/>
            <person name="Glavina del Rio T."/>
            <person name="Dalin E."/>
            <person name="Tice H."/>
            <person name="Bruce D."/>
            <person name="Goodwin L."/>
            <person name="Pitluck S."/>
            <person name="Peters L."/>
            <person name="Mikhailova N."/>
            <person name="Munk A.C.C."/>
            <person name="Kyrpides N."/>
            <person name="Mavromatis K."/>
            <person name="Ivanova N."/>
            <person name="Brettin T."/>
            <person name="Detter J.C."/>
            <person name="Han C."/>
            <person name="Larimer F."/>
            <person name="Land M."/>
            <person name="Hauser L."/>
            <person name="Markowitz V."/>
            <person name="Cheng J.-F."/>
            <person name="Hugenholtz P."/>
            <person name="Woyke T."/>
            <person name="Wu D."/>
            <person name="Brambilla E."/>
            <person name="Klenk H.-P."/>
            <person name="Eisen J.A."/>
        </authorList>
    </citation>
    <scope>NUCLEOTIDE SEQUENCE [LARGE SCALE GENOMIC DNA]</scope>
    <source>
        <strain evidence="3">DSM 18391 / NRRL B-41598 / KBS 63</strain>
    </source>
</reference>
<evidence type="ECO:0000313" key="2">
    <source>
        <dbReference type="EMBL" id="AFL87488.1"/>
    </source>
</evidence>
<dbReference type="PATRIC" id="fig|926566.3.peg.1156"/>
<dbReference type="EMBL" id="CP003379">
    <property type="protein sequence ID" value="AFL87488.1"/>
    <property type="molecule type" value="Genomic_DNA"/>
</dbReference>
<proteinExistence type="predicted"/>
<feature type="chain" id="PRO_5003683950" description="Methane oxygenase PmoA" evidence="1">
    <location>
        <begin position="23"/>
        <end position="344"/>
    </location>
</feature>
<organism evidence="2 3">
    <name type="scientific">Terriglobus roseus (strain DSM 18391 / NRRL B-41598 / KBS 63)</name>
    <dbReference type="NCBI Taxonomy" id="926566"/>
    <lineage>
        <taxon>Bacteria</taxon>
        <taxon>Pseudomonadati</taxon>
        <taxon>Acidobacteriota</taxon>
        <taxon>Terriglobia</taxon>
        <taxon>Terriglobales</taxon>
        <taxon>Acidobacteriaceae</taxon>
        <taxon>Terriglobus</taxon>
    </lineage>
</organism>
<dbReference type="eggNOG" id="ENOG502ZA54">
    <property type="taxonomic scope" value="Bacteria"/>
</dbReference>
<evidence type="ECO:0008006" key="4">
    <source>
        <dbReference type="Google" id="ProtNLM"/>
    </source>
</evidence>
<dbReference type="STRING" id="926566.Terro_1177"/>
<dbReference type="KEGG" id="trs:Terro_1177"/>
<sequence>MSGKRIALSAVAVGALALAAHAQVTVTPHEADHRIDVTVDGHPFTSYMWPTSLDKPVLYPLVAPDGTTVTRGFPLEPRPGERVDHPHHAGVWFNYGNVNGFDFWNNSSAIPAAQKPKMGSIHHTRIVSTKSGKQEGEIVTESIWTDGTGTDQLKELTRYVFRAENGTRTIDRIATLTALKPVTFKDDKEGLLGMRVAHFLESPTEKGGTFNDASGRPTKVETADTSGATGVYRTSAGISGDKVWSTRGAWCALTGTSPEGKTETVVILDNPVNPGFPTYWHARGYGLFAANPLGDHVFDPKAPEHNFTIAQGQSATFRYRILLHSSAMTPQQLDAAEAAFAKVK</sequence>
<dbReference type="RefSeq" id="WP_014785057.1">
    <property type="nucleotide sequence ID" value="NC_018014.1"/>
</dbReference>
<keyword evidence="1" id="KW-0732">Signal</keyword>
<evidence type="ECO:0000256" key="1">
    <source>
        <dbReference type="SAM" id="SignalP"/>
    </source>
</evidence>